<reference evidence="2" key="2">
    <citation type="submission" date="2015-04" db="UniProtKB">
        <authorList>
            <consortium name="EnsemblPlants"/>
        </authorList>
    </citation>
    <scope>IDENTIFICATION</scope>
</reference>
<sequence>MASRGEKNAAPSCAPLRRRASRWPALTKPERNEKNSPQGIVVVVVVVSSHHFRWAGRLEEEIKLSQINQCRAVINEDTEHHESWAPCE</sequence>
<keyword evidence="3" id="KW-1185">Reference proteome</keyword>
<dbReference type="HOGENOM" id="CLU_2472687_0_0_1"/>
<evidence type="ECO:0000256" key="1">
    <source>
        <dbReference type="SAM" id="MobiDB-lite"/>
    </source>
</evidence>
<evidence type="ECO:0000313" key="2">
    <source>
        <dbReference type="EnsemblPlants" id="OGLUM01G30470.1"/>
    </source>
</evidence>
<protein>
    <submittedName>
        <fullName evidence="2">Uncharacterized protein</fullName>
    </submittedName>
</protein>
<name>A0A0D9YD65_9ORYZ</name>
<dbReference type="Proteomes" id="UP000026961">
    <property type="component" value="Chromosome 1"/>
</dbReference>
<dbReference type="AlphaFoldDB" id="A0A0D9YD65"/>
<reference evidence="2" key="3">
    <citation type="submission" date="2018-05" db="EMBL/GenBank/DDBJ databases">
        <title>OgluRS3 (Oryza glumaepatula Reference Sequence Version 3).</title>
        <authorList>
            <person name="Zhang J."/>
            <person name="Kudrna D."/>
            <person name="Lee S."/>
            <person name="Talag J."/>
            <person name="Welchert J."/>
            <person name="Wing R.A."/>
        </authorList>
    </citation>
    <scope>NUCLEOTIDE SEQUENCE [LARGE SCALE GENOMIC DNA]</scope>
</reference>
<reference evidence="2" key="1">
    <citation type="submission" date="2013-08" db="EMBL/GenBank/DDBJ databases">
        <title>Oryza genome evolution.</title>
        <authorList>
            <person name="Wing R.A."/>
            <person name="Panaud O."/>
            <person name="Oliveira A.C."/>
        </authorList>
    </citation>
    <scope>NUCLEOTIDE SEQUENCE</scope>
</reference>
<proteinExistence type="predicted"/>
<dbReference type="EnsemblPlants" id="OGLUM01G30470.1">
    <property type="protein sequence ID" value="OGLUM01G30470.1"/>
    <property type="gene ID" value="OGLUM01G30470"/>
</dbReference>
<organism evidence="2">
    <name type="scientific">Oryza glumipatula</name>
    <dbReference type="NCBI Taxonomy" id="40148"/>
    <lineage>
        <taxon>Eukaryota</taxon>
        <taxon>Viridiplantae</taxon>
        <taxon>Streptophyta</taxon>
        <taxon>Embryophyta</taxon>
        <taxon>Tracheophyta</taxon>
        <taxon>Spermatophyta</taxon>
        <taxon>Magnoliopsida</taxon>
        <taxon>Liliopsida</taxon>
        <taxon>Poales</taxon>
        <taxon>Poaceae</taxon>
        <taxon>BOP clade</taxon>
        <taxon>Oryzoideae</taxon>
        <taxon>Oryzeae</taxon>
        <taxon>Oryzinae</taxon>
        <taxon>Oryza</taxon>
    </lineage>
</organism>
<feature type="region of interest" description="Disordered" evidence="1">
    <location>
        <begin position="1"/>
        <end position="34"/>
    </location>
</feature>
<accession>A0A0D9YD65</accession>
<evidence type="ECO:0000313" key="3">
    <source>
        <dbReference type="Proteomes" id="UP000026961"/>
    </source>
</evidence>
<dbReference type="Gramene" id="OGLUM01G30470.1">
    <property type="protein sequence ID" value="OGLUM01G30470.1"/>
    <property type="gene ID" value="OGLUM01G30470"/>
</dbReference>